<proteinExistence type="predicted"/>
<keyword evidence="5" id="KW-0482">Metalloprotease</keyword>
<evidence type="ECO:0000313" key="8">
    <source>
        <dbReference type="Proteomes" id="UP000478417"/>
    </source>
</evidence>
<dbReference type="Pfam" id="PF04002">
    <property type="entry name" value="RadC"/>
    <property type="match status" value="1"/>
</dbReference>
<dbReference type="InterPro" id="IPR020891">
    <property type="entry name" value="UPF0758_CS"/>
</dbReference>
<dbReference type="PANTHER" id="PTHR30471">
    <property type="entry name" value="DNA REPAIR PROTEIN RADC"/>
    <property type="match status" value="1"/>
</dbReference>
<dbReference type="GO" id="GO:0008237">
    <property type="term" value="F:metallopeptidase activity"/>
    <property type="evidence" value="ECO:0007669"/>
    <property type="project" value="UniProtKB-KW"/>
</dbReference>
<evidence type="ECO:0000256" key="4">
    <source>
        <dbReference type="ARBA" id="ARBA00022833"/>
    </source>
</evidence>
<dbReference type="Gene3D" id="3.40.140.10">
    <property type="entry name" value="Cytidine Deaminase, domain 2"/>
    <property type="match status" value="1"/>
</dbReference>
<dbReference type="InterPro" id="IPR037518">
    <property type="entry name" value="MPN"/>
</dbReference>
<gene>
    <name evidence="7" type="ORF">G0Q06_01370</name>
</gene>
<keyword evidence="2" id="KW-0479">Metal-binding</keyword>
<dbReference type="PROSITE" id="PS50249">
    <property type="entry name" value="MPN"/>
    <property type="match status" value="1"/>
</dbReference>
<evidence type="ECO:0000256" key="3">
    <source>
        <dbReference type="ARBA" id="ARBA00022801"/>
    </source>
</evidence>
<comment type="caution">
    <text evidence="7">The sequence shown here is derived from an EMBL/GenBank/DDBJ whole genome shotgun (WGS) entry which is preliminary data.</text>
</comment>
<dbReference type="AlphaFoldDB" id="A0A6B2LY92"/>
<dbReference type="RefSeq" id="WP_163961711.1">
    <property type="nucleotide sequence ID" value="NZ_JAAGNX010000001.1"/>
</dbReference>
<organism evidence="7 8">
    <name type="scientific">Oceanipulchritudo coccoides</name>
    <dbReference type="NCBI Taxonomy" id="2706888"/>
    <lineage>
        <taxon>Bacteria</taxon>
        <taxon>Pseudomonadati</taxon>
        <taxon>Verrucomicrobiota</taxon>
        <taxon>Opitutia</taxon>
        <taxon>Puniceicoccales</taxon>
        <taxon>Oceanipulchritudinaceae</taxon>
        <taxon>Oceanipulchritudo</taxon>
    </lineage>
</organism>
<evidence type="ECO:0000256" key="2">
    <source>
        <dbReference type="ARBA" id="ARBA00022723"/>
    </source>
</evidence>
<evidence type="ECO:0000256" key="5">
    <source>
        <dbReference type="ARBA" id="ARBA00023049"/>
    </source>
</evidence>
<feature type="domain" description="MPN" evidence="6">
    <location>
        <begin position="23"/>
        <end position="153"/>
    </location>
</feature>
<name>A0A6B2LY92_9BACT</name>
<dbReference type="CDD" id="cd08071">
    <property type="entry name" value="MPN_DUF2466"/>
    <property type="match status" value="1"/>
</dbReference>
<keyword evidence="3" id="KW-0378">Hydrolase</keyword>
<dbReference type="Proteomes" id="UP000478417">
    <property type="component" value="Unassembled WGS sequence"/>
</dbReference>
<evidence type="ECO:0000256" key="1">
    <source>
        <dbReference type="ARBA" id="ARBA00022670"/>
    </source>
</evidence>
<reference evidence="7 8" key="1">
    <citation type="submission" date="2020-02" db="EMBL/GenBank/DDBJ databases">
        <title>Albibacoteraceae fam. nov., the first described family within the subdivision 4 Verrucomicrobia.</title>
        <authorList>
            <person name="Xi F."/>
        </authorList>
    </citation>
    <scope>NUCLEOTIDE SEQUENCE [LARGE SCALE GENOMIC DNA]</scope>
    <source>
        <strain evidence="7 8">CK1056</strain>
    </source>
</reference>
<keyword evidence="1" id="KW-0645">Protease</keyword>
<dbReference type="GO" id="GO:0046872">
    <property type="term" value="F:metal ion binding"/>
    <property type="evidence" value="ECO:0007669"/>
    <property type="project" value="UniProtKB-KW"/>
</dbReference>
<keyword evidence="4" id="KW-0862">Zinc</keyword>
<evidence type="ECO:0000313" key="7">
    <source>
        <dbReference type="EMBL" id="NDV61092.1"/>
    </source>
</evidence>
<dbReference type="PANTHER" id="PTHR30471:SF3">
    <property type="entry name" value="UPF0758 PROTEIN YEES-RELATED"/>
    <property type="match status" value="1"/>
</dbReference>
<dbReference type="InterPro" id="IPR025657">
    <property type="entry name" value="RadC_JAB"/>
</dbReference>
<dbReference type="InterPro" id="IPR001405">
    <property type="entry name" value="UPF0758"/>
</dbReference>
<dbReference type="SUPFAM" id="SSF102712">
    <property type="entry name" value="JAB1/MPN domain"/>
    <property type="match status" value="1"/>
</dbReference>
<dbReference type="EMBL" id="JAAGNX010000001">
    <property type="protein sequence ID" value="NDV61092.1"/>
    <property type="molecule type" value="Genomic_DNA"/>
</dbReference>
<keyword evidence="8" id="KW-1185">Reference proteome</keyword>
<dbReference type="GO" id="GO:0006508">
    <property type="term" value="P:proteolysis"/>
    <property type="evidence" value="ECO:0007669"/>
    <property type="project" value="UniProtKB-KW"/>
</dbReference>
<dbReference type="PROSITE" id="PS01302">
    <property type="entry name" value="UPF0758"/>
    <property type="match status" value="1"/>
</dbReference>
<accession>A0A6B2LY92</accession>
<protein>
    <submittedName>
        <fullName evidence="7">DNA repair protein RadC</fullName>
    </submittedName>
</protein>
<evidence type="ECO:0000259" key="6">
    <source>
        <dbReference type="PROSITE" id="PS50249"/>
    </source>
</evidence>
<sequence length="153" mass="16686">MPAVKIYSARVTFTQVAEGPVEAVDSPERITRYMADAFNDDPIVESFWVVCLNRKNKPLARSMVTKGTATASLVHPREVFRPVILTGASACVVVHNHPSGDPSPSQADIRATRQLREAAKVVQIDLLDHVIVGDKVDDPIGRGYYSFAEAGLL</sequence>